<dbReference type="EC" id="2.1.1.182" evidence="7"/>
<name>A0ABS4G2D8_9CLOT</name>
<comment type="catalytic activity">
    <reaction evidence="7">
        <text>adenosine(1518)/adenosine(1519) in 16S rRNA + 4 S-adenosyl-L-methionine = N(6)-dimethyladenosine(1518)/N(6)-dimethyladenosine(1519) in 16S rRNA + 4 S-adenosyl-L-homocysteine + 4 H(+)</text>
        <dbReference type="Rhea" id="RHEA:19609"/>
        <dbReference type="Rhea" id="RHEA-COMP:10232"/>
        <dbReference type="Rhea" id="RHEA-COMP:10233"/>
        <dbReference type="ChEBI" id="CHEBI:15378"/>
        <dbReference type="ChEBI" id="CHEBI:57856"/>
        <dbReference type="ChEBI" id="CHEBI:59789"/>
        <dbReference type="ChEBI" id="CHEBI:74411"/>
        <dbReference type="ChEBI" id="CHEBI:74493"/>
        <dbReference type="EC" id="2.1.1.182"/>
    </reaction>
</comment>
<evidence type="ECO:0000256" key="5">
    <source>
        <dbReference type="ARBA" id="ARBA00022691"/>
    </source>
</evidence>
<keyword evidence="6 7" id="KW-0694">RNA-binding</keyword>
<keyword evidence="4 7" id="KW-0808">Transferase</keyword>
<evidence type="ECO:0000256" key="3">
    <source>
        <dbReference type="ARBA" id="ARBA00022603"/>
    </source>
</evidence>
<keyword evidence="5 7" id="KW-0949">S-adenosyl-L-methionine</keyword>
<dbReference type="Gene3D" id="1.10.8.100">
    <property type="entry name" value="Ribosomal RNA adenine dimethylase-like, domain 2"/>
    <property type="match status" value="1"/>
</dbReference>
<evidence type="ECO:0000313" key="10">
    <source>
        <dbReference type="EMBL" id="MBP1918714.1"/>
    </source>
</evidence>
<comment type="subcellular location">
    <subcellularLocation>
        <location evidence="7">Cytoplasm</location>
    </subcellularLocation>
</comment>
<dbReference type="InterPro" id="IPR023165">
    <property type="entry name" value="rRNA_Ade_diMease-like_C"/>
</dbReference>
<dbReference type="InterPro" id="IPR020598">
    <property type="entry name" value="rRNA_Ade_methylase_Trfase_N"/>
</dbReference>
<comment type="function">
    <text evidence="7">Specifically dimethylates two adjacent adenosines (A1518 and A1519) in the loop of a conserved hairpin near the 3'-end of 16S rRNA in the 30S particle. May play a critical role in biogenesis of 30S subunits.</text>
</comment>
<feature type="binding site" evidence="7 8">
    <location>
        <position position="117"/>
    </location>
    <ligand>
        <name>S-adenosyl-L-methionine</name>
        <dbReference type="ChEBI" id="CHEBI:59789"/>
    </ligand>
</feature>
<dbReference type="GO" id="GO:0052908">
    <property type="term" value="F:16S rRNA (adenine(1518)-N(6)/adenine(1519)-N(6))-dimethyltransferase activity"/>
    <property type="evidence" value="ECO:0007669"/>
    <property type="project" value="UniProtKB-EC"/>
</dbReference>
<feature type="domain" description="Ribosomal RNA adenine methylase transferase N-terminal" evidence="9">
    <location>
        <begin position="31"/>
        <end position="202"/>
    </location>
</feature>
<dbReference type="SMART" id="SM00650">
    <property type="entry name" value="rADc"/>
    <property type="match status" value="1"/>
</dbReference>
<dbReference type="InterPro" id="IPR011530">
    <property type="entry name" value="rRNA_adenine_dimethylase"/>
</dbReference>
<comment type="caution">
    <text evidence="10">The sequence shown here is derived from an EMBL/GenBank/DDBJ whole genome shotgun (WGS) entry which is preliminary data.</text>
</comment>
<keyword evidence="1 7" id="KW-0963">Cytoplasm</keyword>
<keyword evidence="11" id="KW-1185">Reference proteome</keyword>
<evidence type="ECO:0000259" key="9">
    <source>
        <dbReference type="SMART" id="SM00650"/>
    </source>
</evidence>
<dbReference type="InterPro" id="IPR001737">
    <property type="entry name" value="KsgA/Erm"/>
</dbReference>
<dbReference type="InterPro" id="IPR029063">
    <property type="entry name" value="SAM-dependent_MTases_sf"/>
</dbReference>
<organism evidence="10 11">
    <name type="scientific">Youngiibacter multivorans</name>
    <dbReference type="NCBI Taxonomy" id="937251"/>
    <lineage>
        <taxon>Bacteria</taxon>
        <taxon>Bacillati</taxon>
        <taxon>Bacillota</taxon>
        <taxon>Clostridia</taxon>
        <taxon>Eubacteriales</taxon>
        <taxon>Clostridiaceae</taxon>
        <taxon>Youngiibacter</taxon>
    </lineage>
</organism>
<evidence type="ECO:0000256" key="4">
    <source>
        <dbReference type="ARBA" id="ARBA00022679"/>
    </source>
</evidence>
<feature type="binding site" evidence="7 8">
    <location>
        <position position="24"/>
    </location>
    <ligand>
        <name>S-adenosyl-L-methionine</name>
        <dbReference type="ChEBI" id="CHEBI:59789"/>
    </ligand>
</feature>
<comment type="similarity">
    <text evidence="7">Belongs to the class I-like SAM-binding methyltransferase superfamily. rRNA adenine N(6)-methyltransferase family. RsmA subfamily.</text>
</comment>
<feature type="binding site" evidence="7 8">
    <location>
        <position position="97"/>
    </location>
    <ligand>
        <name>S-adenosyl-L-methionine</name>
        <dbReference type="ChEBI" id="CHEBI:59789"/>
    </ligand>
</feature>
<feature type="binding site" evidence="7 8">
    <location>
        <position position="72"/>
    </location>
    <ligand>
        <name>S-adenosyl-L-methionine</name>
        <dbReference type="ChEBI" id="CHEBI:59789"/>
    </ligand>
</feature>
<dbReference type="PROSITE" id="PS01131">
    <property type="entry name" value="RRNA_A_DIMETH"/>
    <property type="match status" value="1"/>
</dbReference>
<dbReference type="PROSITE" id="PS51689">
    <property type="entry name" value="SAM_RNA_A_N6_MT"/>
    <property type="match status" value="1"/>
</dbReference>
<gene>
    <name evidence="7" type="primary">rsmA</name>
    <name evidence="7" type="synonym">ksgA</name>
    <name evidence="10" type="ORF">J2Z34_001191</name>
</gene>
<dbReference type="SUPFAM" id="SSF53335">
    <property type="entry name" value="S-adenosyl-L-methionine-dependent methyltransferases"/>
    <property type="match status" value="1"/>
</dbReference>
<evidence type="ECO:0000256" key="8">
    <source>
        <dbReference type="PROSITE-ProRule" id="PRU01026"/>
    </source>
</evidence>
<reference evidence="10 11" key="1">
    <citation type="submission" date="2021-03" db="EMBL/GenBank/DDBJ databases">
        <title>Genomic Encyclopedia of Type Strains, Phase IV (KMG-IV): sequencing the most valuable type-strain genomes for metagenomic binning, comparative biology and taxonomic classification.</title>
        <authorList>
            <person name="Goeker M."/>
        </authorList>
    </citation>
    <scope>NUCLEOTIDE SEQUENCE [LARGE SCALE GENOMIC DNA]</scope>
    <source>
        <strain evidence="10 11">DSM 6139</strain>
    </source>
</reference>
<evidence type="ECO:0000256" key="2">
    <source>
        <dbReference type="ARBA" id="ARBA00022552"/>
    </source>
</evidence>
<dbReference type="NCBIfam" id="TIGR00755">
    <property type="entry name" value="ksgA"/>
    <property type="match status" value="1"/>
</dbReference>
<accession>A0ABS4G2D8</accession>
<keyword evidence="2 7" id="KW-0698">rRNA processing</keyword>
<dbReference type="CDD" id="cd02440">
    <property type="entry name" value="AdoMet_MTases"/>
    <property type="match status" value="1"/>
</dbReference>
<feature type="binding site" evidence="7 8">
    <location>
        <position position="51"/>
    </location>
    <ligand>
        <name>S-adenosyl-L-methionine</name>
        <dbReference type="ChEBI" id="CHEBI:59789"/>
    </ligand>
</feature>
<dbReference type="InterPro" id="IPR020596">
    <property type="entry name" value="rRNA_Ade_Mease_Trfase_CS"/>
</dbReference>
<evidence type="ECO:0000313" key="11">
    <source>
        <dbReference type="Proteomes" id="UP001519271"/>
    </source>
</evidence>
<sequence>MENRSTRSIVEKYGFRFTKSLGQNFLTDLRVVDDIIAGAEITKDDSVIEIGPGVGTLTRQLLEHAGKVTAIELDEELIPILTEELKEYDNFTLVHGDAVKLDLKAIADGVRVKFVANLPYYVTTPIIAGILSSGMDFDSLTIMVQKEVAERMAAVPGTKDYGSLTILVRYYCDIKVVRNVPPSAFIPRPKIDSTVIRLNKLDKPRAEVEDEKLFFNIVRHSFNMRRKTLVNGLKSMGVSRETIDEAMAECGIDSKVRGETLSVEKFAELSNAIGKRR</sequence>
<proteinExistence type="inferred from homology"/>
<dbReference type="HAMAP" id="MF_00607">
    <property type="entry name" value="16SrRNA_methyltr_A"/>
    <property type="match status" value="1"/>
</dbReference>
<dbReference type="PANTHER" id="PTHR11727">
    <property type="entry name" value="DIMETHYLADENOSINE TRANSFERASE"/>
    <property type="match status" value="1"/>
</dbReference>
<dbReference type="Proteomes" id="UP001519271">
    <property type="component" value="Unassembled WGS sequence"/>
</dbReference>
<protein>
    <recommendedName>
        <fullName evidence="7">Ribosomal RNA small subunit methyltransferase A</fullName>
        <ecNumber evidence="7">2.1.1.182</ecNumber>
    </recommendedName>
    <alternativeName>
        <fullName evidence="7">16S rRNA (adenine(1518)-N(6)/adenine(1519)-N(6))-dimethyltransferase</fullName>
    </alternativeName>
    <alternativeName>
        <fullName evidence="7">16S rRNA dimethyladenosine transferase</fullName>
    </alternativeName>
    <alternativeName>
        <fullName evidence="7">16S rRNA dimethylase</fullName>
    </alternativeName>
    <alternativeName>
        <fullName evidence="7">S-adenosylmethionine-6-N', N'-adenosyl(rRNA) dimethyltransferase</fullName>
    </alternativeName>
</protein>
<evidence type="ECO:0000256" key="7">
    <source>
        <dbReference type="HAMAP-Rule" id="MF_00607"/>
    </source>
</evidence>
<dbReference type="RefSeq" id="WP_209458940.1">
    <property type="nucleotide sequence ID" value="NZ_JAGGKC010000007.1"/>
</dbReference>
<dbReference type="Gene3D" id="3.40.50.150">
    <property type="entry name" value="Vaccinia Virus protein VP39"/>
    <property type="match status" value="1"/>
</dbReference>
<dbReference type="EMBL" id="JAGGKC010000007">
    <property type="protein sequence ID" value="MBP1918714.1"/>
    <property type="molecule type" value="Genomic_DNA"/>
</dbReference>
<dbReference type="PANTHER" id="PTHR11727:SF7">
    <property type="entry name" value="DIMETHYLADENOSINE TRANSFERASE-RELATED"/>
    <property type="match status" value="1"/>
</dbReference>
<dbReference type="Pfam" id="PF00398">
    <property type="entry name" value="RrnaAD"/>
    <property type="match status" value="1"/>
</dbReference>
<evidence type="ECO:0000256" key="1">
    <source>
        <dbReference type="ARBA" id="ARBA00022490"/>
    </source>
</evidence>
<evidence type="ECO:0000256" key="6">
    <source>
        <dbReference type="ARBA" id="ARBA00022884"/>
    </source>
</evidence>
<feature type="binding site" evidence="7 8">
    <location>
        <position position="26"/>
    </location>
    <ligand>
        <name>S-adenosyl-L-methionine</name>
        <dbReference type="ChEBI" id="CHEBI:59789"/>
    </ligand>
</feature>
<keyword evidence="3 7" id="KW-0489">Methyltransferase</keyword>